<protein>
    <recommendedName>
        <fullName evidence="4">Secreted protein</fullName>
    </recommendedName>
</protein>
<feature type="signal peptide" evidence="1">
    <location>
        <begin position="1"/>
        <end position="23"/>
    </location>
</feature>
<proteinExistence type="predicted"/>
<evidence type="ECO:0000313" key="2">
    <source>
        <dbReference type="EMBL" id="TDP98143.1"/>
    </source>
</evidence>
<keyword evidence="1" id="KW-0732">Signal</keyword>
<sequence>MRRLFVLVVTALALLGSTAIASAATTRYSDFTTAGRGNAGYATGVLAVTWNSASSASVGVSLTDVCPQNGYGVYMHLRLRTSSGDWYGGGTAYNSNGCNTTSSGGVWWPTSYGRLSHIDGRMCEEDHNGSLPDICTAWQEIDNPYT</sequence>
<dbReference type="AlphaFoldDB" id="A0A4R6SEP2"/>
<accession>A0A4R6SEP2</accession>
<keyword evidence="3" id="KW-1185">Reference proteome</keyword>
<evidence type="ECO:0000256" key="1">
    <source>
        <dbReference type="SAM" id="SignalP"/>
    </source>
</evidence>
<feature type="chain" id="PRO_5020797334" description="Secreted protein" evidence="1">
    <location>
        <begin position="24"/>
        <end position="146"/>
    </location>
</feature>
<name>A0A4R6SEP2_LABRH</name>
<dbReference type="Proteomes" id="UP000295444">
    <property type="component" value="Unassembled WGS sequence"/>
</dbReference>
<dbReference type="RefSeq" id="WP_133851236.1">
    <property type="nucleotide sequence ID" value="NZ_SNXZ01000003.1"/>
</dbReference>
<reference evidence="2 3" key="1">
    <citation type="submission" date="2019-03" db="EMBL/GenBank/DDBJ databases">
        <title>Genomic Encyclopedia of Type Strains, Phase IV (KMG-IV): sequencing the most valuable type-strain genomes for metagenomic binning, comparative biology and taxonomic classification.</title>
        <authorList>
            <person name="Goeker M."/>
        </authorList>
    </citation>
    <scope>NUCLEOTIDE SEQUENCE [LARGE SCALE GENOMIC DNA]</scope>
    <source>
        <strain evidence="2 3">DSM 45361</strain>
    </source>
</reference>
<comment type="caution">
    <text evidence="2">The sequence shown here is derived from an EMBL/GenBank/DDBJ whole genome shotgun (WGS) entry which is preliminary data.</text>
</comment>
<organism evidence="2 3">
    <name type="scientific">Labedaea rhizosphaerae</name>
    <dbReference type="NCBI Taxonomy" id="598644"/>
    <lineage>
        <taxon>Bacteria</taxon>
        <taxon>Bacillati</taxon>
        <taxon>Actinomycetota</taxon>
        <taxon>Actinomycetes</taxon>
        <taxon>Pseudonocardiales</taxon>
        <taxon>Pseudonocardiaceae</taxon>
        <taxon>Labedaea</taxon>
    </lineage>
</organism>
<gene>
    <name evidence="2" type="ORF">EV186_1031123</name>
</gene>
<dbReference type="EMBL" id="SNXZ01000003">
    <property type="protein sequence ID" value="TDP98143.1"/>
    <property type="molecule type" value="Genomic_DNA"/>
</dbReference>
<evidence type="ECO:0008006" key="4">
    <source>
        <dbReference type="Google" id="ProtNLM"/>
    </source>
</evidence>
<evidence type="ECO:0000313" key="3">
    <source>
        <dbReference type="Proteomes" id="UP000295444"/>
    </source>
</evidence>